<proteinExistence type="predicted"/>
<protein>
    <submittedName>
        <fullName evidence="1">Uncharacterized protein</fullName>
    </submittedName>
</protein>
<dbReference type="AlphaFoldDB" id="A0A8H3BDM7"/>
<evidence type="ECO:0000313" key="2">
    <source>
        <dbReference type="Proteomes" id="UP000663826"/>
    </source>
</evidence>
<organism evidence="1 2">
    <name type="scientific">Rhizoctonia solani</name>
    <dbReference type="NCBI Taxonomy" id="456999"/>
    <lineage>
        <taxon>Eukaryota</taxon>
        <taxon>Fungi</taxon>
        <taxon>Dikarya</taxon>
        <taxon>Basidiomycota</taxon>
        <taxon>Agaricomycotina</taxon>
        <taxon>Agaricomycetes</taxon>
        <taxon>Cantharellales</taxon>
        <taxon>Ceratobasidiaceae</taxon>
        <taxon>Rhizoctonia</taxon>
    </lineage>
</organism>
<dbReference type="Proteomes" id="UP000663826">
    <property type="component" value="Unassembled WGS sequence"/>
</dbReference>
<evidence type="ECO:0000313" key="1">
    <source>
        <dbReference type="EMBL" id="CAE6455155.1"/>
    </source>
</evidence>
<reference evidence="1" key="1">
    <citation type="submission" date="2021-01" db="EMBL/GenBank/DDBJ databases">
        <authorList>
            <person name="Kaushik A."/>
        </authorList>
    </citation>
    <scope>NUCLEOTIDE SEQUENCE</scope>
    <source>
        <strain evidence="1">AG1-1B</strain>
    </source>
</reference>
<sequence length="176" mass="19291">MTRDLPTRLPSDSSRDVPALVTRSSIILLGIIGRPLAQALDGDATKVSGRLLSQESSRLAFYHLLNAFHLPRCPLLSNVPQRILTTGRERGLDLTVEAAPTGRPNKPRAKEEWSIVLRSDWPPAATTRLLPPLISLPSQASHHALILDVSDASSRLSKRPEDPENVAQRFLNTKGT</sequence>
<accession>A0A8H3BDM7</accession>
<gene>
    <name evidence="1" type="ORF">RDB_LOCUS82301</name>
</gene>
<comment type="caution">
    <text evidence="1">The sequence shown here is derived from an EMBL/GenBank/DDBJ whole genome shotgun (WGS) entry which is preliminary data.</text>
</comment>
<dbReference type="EMBL" id="CAJMWQ010001543">
    <property type="protein sequence ID" value="CAE6455155.1"/>
    <property type="molecule type" value="Genomic_DNA"/>
</dbReference>
<name>A0A8H3BDM7_9AGAM</name>